<evidence type="ECO:0000313" key="2">
    <source>
        <dbReference type="EMBL" id="AIT09790.1"/>
    </source>
</evidence>
<sequence length="87" mass="9111">MKKIILATGMIVASVASSFAAESFTVQPGDTCQGLANVFSQKCASIEFIAKDSKGITPVCSWNGEQGWHPVNGGLISGDTDWWSCAG</sequence>
<keyword evidence="3" id="KW-1185">Reference proteome</keyword>
<reference evidence="2 3" key="1">
    <citation type="submission" date="2014-10" db="EMBL/GenBank/DDBJ databases">
        <title>Whole genome sequence of Francisella endociliophora strain FSC1006, isolated from a laboratory culture of the marine ciliate Euplotes raikovi.</title>
        <authorList>
            <person name="Granberg M."/>
            <person name="Backman S."/>
            <person name="Lundmark E."/>
            <person name="Nilsson E."/>
            <person name="Karlsson E."/>
            <person name="Thelaus J."/>
            <person name="Ohrman C."/>
            <person name="Larkeryd A."/>
            <person name="Stenberg P."/>
        </authorList>
    </citation>
    <scope>NUCLEOTIDE SEQUENCE [LARGE SCALE GENOMIC DNA]</scope>
    <source>
        <strain evidence="2 3">FSC1006</strain>
    </source>
</reference>
<dbReference type="HOGENOM" id="CLU_2478833_0_0_6"/>
<feature type="chain" id="PRO_5001934355" description="LysM domain-containing protein" evidence="1">
    <location>
        <begin position="21"/>
        <end position="87"/>
    </location>
</feature>
<dbReference type="KEGG" id="frf:LO80_07290"/>
<dbReference type="EMBL" id="CP009574">
    <property type="protein sequence ID" value="AIT09790.1"/>
    <property type="molecule type" value="Genomic_DNA"/>
</dbReference>
<dbReference type="AlphaFoldDB" id="A0A097EQE4"/>
<feature type="signal peptide" evidence="1">
    <location>
        <begin position="1"/>
        <end position="20"/>
    </location>
</feature>
<gene>
    <name evidence="2" type="ORF">LO80_07290</name>
</gene>
<accession>A0A097EQE4</accession>
<proteinExistence type="predicted"/>
<dbReference type="RefSeq" id="WP_040010029.1">
    <property type="nucleotide sequence ID" value="NZ_CP009574.1"/>
</dbReference>
<evidence type="ECO:0008006" key="4">
    <source>
        <dbReference type="Google" id="ProtNLM"/>
    </source>
</evidence>
<name>A0A097EQE4_9GAMM</name>
<dbReference type="STRING" id="1547445.LO80_07290"/>
<organism evidence="2 3">
    <name type="scientific">Candidatus Francisella endociliophora</name>
    <dbReference type="NCBI Taxonomy" id="653937"/>
    <lineage>
        <taxon>Bacteria</taxon>
        <taxon>Pseudomonadati</taxon>
        <taxon>Pseudomonadota</taxon>
        <taxon>Gammaproteobacteria</taxon>
        <taxon>Thiotrichales</taxon>
        <taxon>Francisellaceae</taxon>
        <taxon>Francisella</taxon>
    </lineage>
</organism>
<protein>
    <recommendedName>
        <fullName evidence="4">LysM domain-containing protein</fullName>
    </recommendedName>
</protein>
<dbReference type="Proteomes" id="UP000029672">
    <property type="component" value="Chromosome"/>
</dbReference>
<evidence type="ECO:0000313" key="3">
    <source>
        <dbReference type="Proteomes" id="UP000029672"/>
    </source>
</evidence>
<keyword evidence="1" id="KW-0732">Signal</keyword>
<evidence type="ECO:0000256" key="1">
    <source>
        <dbReference type="SAM" id="SignalP"/>
    </source>
</evidence>